<organism evidence="1 2">
    <name type="scientific">Melastoma candidum</name>
    <dbReference type="NCBI Taxonomy" id="119954"/>
    <lineage>
        <taxon>Eukaryota</taxon>
        <taxon>Viridiplantae</taxon>
        <taxon>Streptophyta</taxon>
        <taxon>Embryophyta</taxon>
        <taxon>Tracheophyta</taxon>
        <taxon>Spermatophyta</taxon>
        <taxon>Magnoliopsida</taxon>
        <taxon>eudicotyledons</taxon>
        <taxon>Gunneridae</taxon>
        <taxon>Pentapetalae</taxon>
        <taxon>rosids</taxon>
        <taxon>malvids</taxon>
        <taxon>Myrtales</taxon>
        <taxon>Melastomataceae</taxon>
        <taxon>Melastomatoideae</taxon>
        <taxon>Melastomateae</taxon>
        <taxon>Melastoma</taxon>
    </lineage>
</organism>
<dbReference type="Proteomes" id="UP001057402">
    <property type="component" value="Chromosome 4"/>
</dbReference>
<evidence type="ECO:0000313" key="1">
    <source>
        <dbReference type="EMBL" id="KAI4371654.1"/>
    </source>
</evidence>
<name>A0ACB9QYI7_9MYRT</name>
<accession>A0ACB9QYI7</accession>
<sequence length="106" mass="11814">MCLEKNEKTDWEDARGLDIPGVDCIVQYDPPQDPNVFIHRVGRIAKWKGPTIGKVAMGFGLLQLPGMLEVKHPIFPLRASPPSTTSQGRKSSTRTNPERSRGKRTC</sequence>
<gene>
    <name evidence="1" type="ORF">MLD38_009981</name>
</gene>
<reference evidence="2" key="1">
    <citation type="journal article" date="2023" name="Front. Plant Sci.">
        <title>Chromosomal-level genome assembly of Melastoma candidum provides insights into trichome evolution.</title>
        <authorList>
            <person name="Zhong Y."/>
            <person name="Wu W."/>
            <person name="Sun C."/>
            <person name="Zou P."/>
            <person name="Liu Y."/>
            <person name="Dai S."/>
            <person name="Zhou R."/>
        </authorList>
    </citation>
    <scope>NUCLEOTIDE SEQUENCE [LARGE SCALE GENOMIC DNA]</scope>
</reference>
<comment type="caution">
    <text evidence="1">The sequence shown here is derived from an EMBL/GenBank/DDBJ whole genome shotgun (WGS) entry which is preliminary data.</text>
</comment>
<keyword evidence="2" id="KW-1185">Reference proteome</keyword>
<evidence type="ECO:0000313" key="2">
    <source>
        <dbReference type="Proteomes" id="UP001057402"/>
    </source>
</evidence>
<proteinExistence type="predicted"/>
<dbReference type="EMBL" id="CM042883">
    <property type="protein sequence ID" value="KAI4371654.1"/>
    <property type="molecule type" value="Genomic_DNA"/>
</dbReference>
<protein>
    <submittedName>
        <fullName evidence="1">Uncharacterized protein</fullName>
    </submittedName>
</protein>